<name>A0ABD5QIK3_9EURY</name>
<evidence type="ECO:0000256" key="5">
    <source>
        <dbReference type="ARBA" id="ARBA00022982"/>
    </source>
</evidence>
<comment type="cofactor">
    <cofactor evidence="8">
        <name>[2Fe-2S] cluster</name>
        <dbReference type="ChEBI" id="CHEBI:190135"/>
    </cofactor>
</comment>
<keyword evidence="11" id="KW-1185">Reference proteome</keyword>
<evidence type="ECO:0000256" key="1">
    <source>
        <dbReference type="ARBA" id="ARBA00007874"/>
    </source>
</evidence>
<keyword evidence="6" id="KW-0408">Iron</keyword>
<dbReference type="PROSITE" id="PS51085">
    <property type="entry name" value="2FE2S_FER_2"/>
    <property type="match status" value="1"/>
</dbReference>
<evidence type="ECO:0000256" key="8">
    <source>
        <dbReference type="ARBA" id="ARBA00034078"/>
    </source>
</evidence>
<dbReference type="InterPro" id="IPR012675">
    <property type="entry name" value="Beta-grasp_dom_sf"/>
</dbReference>
<sequence length="125" mass="13545">MNDSSGDAGREEYDVTLEWPDGRSRTLDVRSRESVLNAALREGLRLPYDCRKGTCTTCVGRVVAVADDAVDPASAMDHRRAPRALDPDDLADGYALLCIALPRADCRVAVGPTVRSELGDSPWGR</sequence>
<gene>
    <name evidence="10" type="ORF">ACFPFO_17645</name>
</gene>
<dbReference type="InterPro" id="IPR036010">
    <property type="entry name" value="2Fe-2S_ferredoxin-like_sf"/>
</dbReference>
<dbReference type="RefSeq" id="WP_224827768.1">
    <property type="nucleotide sequence ID" value="NZ_JAIVEF010000002.1"/>
</dbReference>
<dbReference type="GO" id="GO:0051537">
    <property type="term" value="F:2 iron, 2 sulfur cluster binding"/>
    <property type="evidence" value="ECO:0007669"/>
    <property type="project" value="UniProtKB-KW"/>
</dbReference>
<dbReference type="PROSITE" id="PS00197">
    <property type="entry name" value="2FE2S_FER_1"/>
    <property type="match status" value="1"/>
</dbReference>
<keyword evidence="2" id="KW-0813">Transport</keyword>
<dbReference type="PANTHER" id="PTHR43112">
    <property type="entry name" value="FERREDOXIN"/>
    <property type="match status" value="1"/>
</dbReference>
<dbReference type="AlphaFoldDB" id="A0ABD5QIK3"/>
<keyword evidence="5" id="KW-0249">Electron transport</keyword>
<evidence type="ECO:0000256" key="4">
    <source>
        <dbReference type="ARBA" id="ARBA00022723"/>
    </source>
</evidence>
<dbReference type="Gene3D" id="3.10.20.30">
    <property type="match status" value="1"/>
</dbReference>
<dbReference type="Proteomes" id="UP001595925">
    <property type="component" value="Unassembled WGS sequence"/>
</dbReference>
<evidence type="ECO:0000256" key="2">
    <source>
        <dbReference type="ARBA" id="ARBA00022448"/>
    </source>
</evidence>
<evidence type="ECO:0000256" key="3">
    <source>
        <dbReference type="ARBA" id="ARBA00022714"/>
    </source>
</evidence>
<evidence type="ECO:0000313" key="10">
    <source>
        <dbReference type="EMBL" id="MFC4989548.1"/>
    </source>
</evidence>
<feature type="domain" description="2Fe-2S ferredoxin-type" evidence="9">
    <location>
        <begin position="13"/>
        <end position="114"/>
    </location>
</feature>
<evidence type="ECO:0000313" key="11">
    <source>
        <dbReference type="Proteomes" id="UP001595925"/>
    </source>
</evidence>
<reference evidence="10 11" key="1">
    <citation type="journal article" date="2019" name="Int. J. Syst. Evol. Microbiol.">
        <title>The Global Catalogue of Microorganisms (GCM) 10K type strain sequencing project: providing services to taxonomists for standard genome sequencing and annotation.</title>
        <authorList>
            <consortium name="The Broad Institute Genomics Platform"/>
            <consortium name="The Broad Institute Genome Sequencing Center for Infectious Disease"/>
            <person name="Wu L."/>
            <person name="Ma J."/>
        </authorList>
    </citation>
    <scope>NUCLEOTIDE SEQUENCE [LARGE SCALE GENOMIC DNA]</scope>
    <source>
        <strain evidence="10 11">CGMCC 1.15824</strain>
    </source>
</reference>
<accession>A0ABD5QIK3</accession>
<dbReference type="InterPro" id="IPR006058">
    <property type="entry name" value="2Fe2S_fd_BS"/>
</dbReference>
<comment type="caution">
    <text evidence="10">The sequence shown here is derived from an EMBL/GenBank/DDBJ whole genome shotgun (WGS) entry which is preliminary data.</text>
</comment>
<evidence type="ECO:0000256" key="7">
    <source>
        <dbReference type="ARBA" id="ARBA00023014"/>
    </source>
</evidence>
<dbReference type="CDD" id="cd00207">
    <property type="entry name" value="fer2"/>
    <property type="match status" value="1"/>
</dbReference>
<comment type="similarity">
    <text evidence="1">Belongs to the 2Fe2S plant-type ferredoxin family.</text>
</comment>
<protein>
    <submittedName>
        <fullName evidence="10">2Fe-2S iron-sulfur cluster-binding protein</fullName>
    </submittedName>
</protein>
<dbReference type="Pfam" id="PF00111">
    <property type="entry name" value="Fer2"/>
    <property type="match status" value="1"/>
</dbReference>
<organism evidence="10 11">
    <name type="scientific">Saliphagus infecundisoli</name>
    <dbReference type="NCBI Taxonomy" id="1849069"/>
    <lineage>
        <taxon>Archaea</taxon>
        <taxon>Methanobacteriati</taxon>
        <taxon>Methanobacteriota</taxon>
        <taxon>Stenosarchaea group</taxon>
        <taxon>Halobacteria</taxon>
        <taxon>Halobacteriales</taxon>
        <taxon>Natrialbaceae</taxon>
        <taxon>Saliphagus</taxon>
    </lineage>
</organism>
<dbReference type="GO" id="GO:0046872">
    <property type="term" value="F:metal ion binding"/>
    <property type="evidence" value="ECO:0007669"/>
    <property type="project" value="UniProtKB-KW"/>
</dbReference>
<keyword evidence="4" id="KW-0479">Metal-binding</keyword>
<dbReference type="SUPFAM" id="SSF54292">
    <property type="entry name" value="2Fe-2S ferredoxin-like"/>
    <property type="match status" value="1"/>
</dbReference>
<dbReference type="PANTHER" id="PTHR43112:SF3">
    <property type="entry name" value="FERREDOXIN-2, CHLOROPLASTIC"/>
    <property type="match status" value="1"/>
</dbReference>
<evidence type="ECO:0000256" key="6">
    <source>
        <dbReference type="ARBA" id="ARBA00023004"/>
    </source>
</evidence>
<dbReference type="InterPro" id="IPR001041">
    <property type="entry name" value="2Fe-2S_ferredoxin-type"/>
</dbReference>
<proteinExistence type="inferred from homology"/>
<keyword evidence="3" id="KW-0001">2Fe-2S</keyword>
<keyword evidence="7" id="KW-0411">Iron-sulfur</keyword>
<dbReference type="EMBL" id="JBHSJG010000049">
    <property type="protein sequence ID" value="MFC4989548.1"/>
    <property type="molecule type" value="Genomic_DNA"/>
</dbReference>
<evidence type="ECO:0000259" key="9">
    <source>
        <dbReference type="PROSITE" id="PS51085"/>
    </source>
</evidence>